<reference evidence="1" key="1">
    <citation type="submission" date="2012-04" db="EMBL/GenBank/DDBJ databases">
        <title>The Genome Sequence of Loa loa.</title>
        <authorList>
            <consortium name="The Broad Institute Genome Sequencing Platform"/>
            <consortium name="Broad Institute Genome Sequencing Center for Infectious Disease"/>
            <person name="Nutman T.B."/>
            <person name="Fink D.L."/>
            <person name="Russ C."/>
            <person name="Young S."/>
            <person name="Zeng Q."/>
            <person name="Gargeya S."/>
            <person name="Alvarado L."/>
            <person name="Berlin A."/>
            <person name="Chapman S.B."/>
            <person name="Chen Z."/>
            <person name="Freedman E."/>
            <person name="Gellesch M."/>
            <person name="Goldberg J."/>
            <person name="Griggs A."/>
            <person name="Gujja S."/>
            <person name="Heilman E.R."/>
            <person name="Heiman D."/>
            <person name="Howarth C."/>
            <person name="Mehta T."/>
            <person name="Neiman D."/>
            <person name="Pearson M."/>
            <person name="Roberts A."/>
            <person name="Saif S."/>
            <person name="Shea T."/>
            <person name="Shenoy N."/>
            <person name="Sisk P."/>
            <person name="Stolte C."/>
            <person name="Sykes S."/>
            <person name="White J."/>
            <person name="Yandava C."/>
            <person name="Haas B."/>
            <person name="Henn M.R."/>
            <person name="Nusbaum C."/>
            <person name="Birren B."/>
        </authorList>
    </citation>
    <scope>NUCLEOTIDE SEQUENCE [LARGE SCALE GENOMIC DNA]</scope>
</reference>
<accession>A0A1I7VCW2</accession>
<sequence length="76" mass="8297">MPWCCGLANNGGTTSTALITSDSDNTAQQPLNTATNTIETTRRKSLIIPDNFGPMLLQPKKLVSLIISFNFKHPNH</sequence>
<protein>
    <submittedName>
        <fullName evidence="2">Uncharacterized protein</fullName>
    </submittedName>
</protein>
<name>A0A1I7VCW2_LOALO</name>
<organism evidence="1 2">
    <name type="scientific">Loa loa</name>
    <name type="common">Eye worm</name>
    <name type="synonym">Filaria loa</name>
    <dbReference type="NCBI Taxonomy" id="7209"/>
    <lineage>
        <taxon>Eukaryota</taxon>
        <taxon>Metazoa</taxon>
        <taxon>Ecdysozoa</taxon>
        <taxon>Nematoda</taxon>
        <taxon>Chromadorea</taxon>
        <taxon>Rhabditida</taxon>
        <taxon>Spirurina</taxon>
        <taxon>Spiruromorpha</taxon>
        <taxon>Filarioidea</taxon>
        <taxon>Onchocercidae</taxon>
        <taxon>Loa</taxon>
    </lineage>
</organism>
<reference evidence="2" key="2">
    <citation type="submission" date="2016-11" db="UniProtKB">
        <authorList>
            <consortium name="WormBaseParasite"/>
        </authorList>
    </citation>
    <scope>IDENTIFICATION</scope>
</reference>
<dbReference type="Proteomes" id="UP000095285">
    <property type="component" value="Unassembled WGS sequence"/>
</dbReference>
<evidence type="ECO:0000313" key="1">
    <source>
        <dbReference type="Proteomes" id="UP000095285"/>
    </source>
</evidence>
<dbReference type="WBParaSite" id="EN70_12406">
    <property type="protein sequence ID" value="EN70_12406"/>
    <property type="gene ID" value="EN70_12406"/>
</dbReference>
<keyword evidence="1" id="KW-1185">Reference proteome</keyword>
<proteinExistence type="predicted"/>
<evidence type="ECO:0000313" key="2">
    <source>
        <dbReference type="WBParaSite" id="EN70_12406"/>
    </source>
</evidence>
<dbReference type="AlphaFoldDB" id="A0A1I7VCW2"/>